<reference evidence="5 6" key="2">
    <citation type="journal article" date="2019" name="Microbiol. Resour. Announc.">
        <title>Complete Genome Sequences of Bacillus Bacteriophages Wes44 and Carmen17.</title>
        <authorList>
            <person name="Alder H."/>
            <person name="Himelright M."/>
            <person name="Eisemann E."/>
            <person name="Temple L."/>
        </authorList>
    </citation>
    <scope>NUCLEOTIDE SEQUENCE [LARGE SCALE GENOMIC DNA]</scope>
</reference>
<evidence type="ECO:0000313" key="5">
    <source>
        <dbReference type="EMBL" id="AUR81259.1"/>
    </source>
</evidence>
<keyword evidence="3" id="KW-1133">Transmembrane helix</keyword>
<dbReference type="GeneID" id="55607514"/>
<dbReference type="InterPro" id="IPR006480">
    <property type="entry name" value="Phage_holin_4_1"/>
</dbReference>
<dbReference type="NCBIfam" id="TIGR01593">
    <property type="entry name" value="holin_tox_secr"/>
    <property type="match status" value="1"/>
</dbReference>
<dbReference type="GO" id="GO:0033644">
    <property type="term" value="C:host cell membrane"/>
    <property type="evidence" value="ECO:0007669"/>
    <property type="project" value="UniProtKB-SubCell"/>
</dbReference>
<organism evidence="5 6">
    <name type="scientific">Bacillus phage Carmen17</name>
    <dbReference type="NCBI Taxonomy" id="2072797"/>
    <lineage>
        <taxon>Viruses</taxon>
        <taxon>Duplodnaviria</taxon>
        <taxon>Heunggongvirae</taxon>
        <taxon>Uroviricota</taxon>
        <taxon>Caudoviricetes</taxon>
        <taxon>Gutmannvirinae</taxon>
        <taxon>Carmenvirus</taxon>
        <taxon>Carmenvirus carmen17</taxon>
    </lineage>
</organism>
<evidence type="ECO:0000256" key="1">
    <source>
        <dbReference type="ARBA" id="ARBA00004301"/>
    </source>
</evidence>
<accession>A0A2I7QIN1</accession>
<evidence type="ECO:0000256" key="2">
    <source>
        <dbReference type="ARBA" id="ARBA00022692"/>
    </source>
</evidence>
<dbReference type="Proteomes" id="UP000241941">
    <property type="component" value="Segment"/>
</dbReference>
<evidence type="ECO:0000256" key="3">
    <source>
        <dbReference type="ARBA" id="ARBA00022989"/>
    </source>
</evidence>
<proteinExistence type="predicted"/>
<protein>
    <submittedName>
        <fullName evidence="5">Holin</fullName>
    </submittedName>
</protein>
<dbReference type="RefSeq" id="YP_009837332.1">
    <property type="nucleotide sequence ID" value="NC_048698.1"/>
</dbReference>
<keyword evidence="4" id="KW-0472">Membrane</keyword>
<sequence>MEASTIFKSATLGLGGAIGWFLGGWDMLLRFMVILAVVDFITGSVAASIKGEAKSKVGFIGIARKVMIFTLIGIATHLDNVFGQTSAIREAVLFFYIANELLSIVENAGKIGVPMPPAIINSVAILKGKAEVKREGKNGQ</sequence>
<comment type="subcellular location">
    <subcellularLocation>
        <location evidence="1">Host membrane</location>
        <topology evidence="1">Multi-pass membrane protein</topology>
    </subcellularLocation>
</comment>
<dbReference type="EMBL" id="MG784342">
    <property type="protein sequence ID" value="AUR81259.1"/>
    <property type="molecule type" value="Genomic_DNA"/>
</dbReference>
<reference evidence="5 6" key="1">
    <citation type="submission" date="2018-01" db="EMBL/GenBank/DDBJ databases">
        <title>Complete Genome of Bacillus phages Carmen17.</title>
        <authorList>
            <person name="Himelright M.J."/>
            <person name="Eisemann E.C."/>
            <person name="Alder H.M."/>
            <person name="Clem A.M."/>
            <person name="Temple L."/>
        </authorList>
    </citation>
    <scope>NUCLEOTIDE SEQUENCE [LARGE SCALE GENOMIC DNA]</scope>
</reference>
<evidence type="ECO:0000313" key="6">
    <source>
        <dbReference type="Proteomes" id="UP000241941"/>
    </source>
</evidence>
<keyword evidence="2" id="KW-0812">Transmembrane</keyword>
<evidence type="ECO:0000256" key="4">
    <source>
        <dbReference type="ARBA" id="ARBA00023136"/>
    </source>
</evidence>
<dbReference type="KEGG" id="vg:55607514"/>
<dbReference type="Pfam" id="PF05105">
    <property type="entry name" value="Phage_holin_4_1"/>
    <property type="match status" value="1"/>
</dbReference>
<keyword evidence="6" id="KW-1185">Reference proteome</keyword>
<name>A0A2I7QIN1_9CAUD</name>